<comment type="catalytic activity">
    <reaction evidence="4 7">
        <text>uridine(38/39/40) in tRNA = pseudouridine(38/39/40) in tRNA</text>
        <dbReference type="Rhea" id="RHEA:22376"/>
        <dbReference type="Rhea" id="RHEA-COMP:10085"/>
        <dbReference type="Rhea" id="RHEA-COMP:10087"/>
        <dbReference type="ChEBI" id="CHEBI:65314"/>
        <dbReference type="ChEBI" id="CHEBI:65315"/>
        <dbReference type="EC" id="5.4.99.12"/>
    </reaction>
</comment>
<dbReference type="GO" id="GO:0160147">
    <property type="term" value="F:tRNA pseudouridine(38-40) synthase activity"/>
    <property type="evidence" value="ECO:0007669"/>
    <property type="project" value="UniProtKB-EC"/>
</dbReference>
<evidence type="ECO:0000256" key="7">
    <source>
        <dbReference type="RuleBase" id="RU003792"/>
    </source>
</evidence>
<sequence length="239" mass="25606">MQAELETALTTVLRTPVRLTVAGRTDTGVHATGQVAHTDVPRAAWEDQGGRLVRRLRGVLPPDVAVPAVAEAPPGFDARFAALARHYVYRLTDADGGPPPLRRADTVGWPRRLDAPAMAEAATLLLGRQDFAAFCRRREGATTIRTLEALTVAREGDLLTVGASADAFCHSMVRSLVGSLLAVGEGRRDPGWPAALLTRRKRADEVVVAPPGGLTLVRVDYPDDADLAARVLQTRALRS</sequence>
<dbReference type="EC" id="5.4.99.12" evidence="4"/>
<keyword evidence="10" id="KW-1185">Reference proteome</keyword>
<dbReference type="PIRSF" id="PIRSF001430">
    <property type="entry name" value="tRNA_psdUrid_synth"/>
    <property type="match status" value="1"/>
</dbReference>
<evidence type="ECO:0000313" key="9">
    <source>
        <dbReference type="EMBL" id="SFO19872.1"/>
    </source>
</evidence>
<comment type="caution">
    <text evidence="4">Lacks conserved residue(s) required for the propagation of feature annotation.</text>
</comment>
<comment type="subunit">
    <text evidence="4">Homodimer.</text>
</comment>
<evidence type="ECO:0000256" key="3">
    <source>
        <dbReference type="ARBA" id="ARBA00023235"/>
    </source>
</evidence>
<dbReference type="HAMAP" id="MF_00171">
    <property type="entry name" value="TruA"/>
    <property type="match status" value="1"/>
</dbReference>
<dbReference type="InterPro" id="IPR020097">
    <property type="entry name" value="PsdUridine_synth_TruA_a/b_dom"/>
</dbReference>
<dbReference type="Proteomes" id="UP000183642">
    <property type="component" value="Unassembled WGS sequence"/>
</dbReference>
<dbReference type="InterPro" id="IPR020103">
    <property type="entry name" value="PsdUridine_synth_cat_dom_sf"/>
</dbReference>
<comment type="similarity">
    <text evidence="1 4 7">Belongs to the tRNA pseudouridine synthase TruA family.</text>
</comment>
<feature type="binding site" evidence="4 6">
    <location>
        <position position="87"/>
    </location>
    <ligand>
        <name>substrate</name>
    </ligand>
</feature>
<dbReference type="InterPro" id="IPR020095">
    <property type="entry name" value="PsdUridine_synth_TruA_C"/>
</dbReference>
<comment type="function">
    <text evidence="4">Formation of pseudouridine at positions 38, 39 and 40 in the anticodon stem and loop of transfer RNAs.</text>
</comment>
<dbReference type="InterPro" id="IPR001406">
    <property type="entry name" value="PsdUridine_synth_TruA"/>
</dbReference>
<organism evidence="9 10">
    <name type="scientific">Geodermatophilus obscurus</name>
    <dbReference type="NCBI Taxonomy" id="1861"/>
    <lineage>
        <taxon>Bacteria</taxon>
        <taxon>Bacillati</taxon>
        <taxon>Actinomycetota</taxon>
        <taxon>Actinomycetes</taxon>
        <taxon>Geodermatophilales</taxon>
        <taxon>Geodermatophilaceae</taxon>
        <taxon>Geodermatophilus</taxon>
    </lineage>
</organism>
<dbReference type="GO" id="GO:0031119">
    <property type="term" value="P:tRNA pseudouridine synthesis"/>
    <property type="evidence" value="ECO:0007669"/>
    <property type="project" value="UniProtKB-UniRule"/>
</dbReference>
<evidence type="ECO:0000256" key="2">
    <source>
        <dbReference type="ARBA" id="ARBA00022694"/>
    </source>
</evidence>
<evidence type="ECO:0000256" key="4">
    <source>
        <dbReference type="HAMAP-Rule" id="MF_00171"/>
    </source>
</evidence>
<dbReference type="SUPFAM" id="SSF55120">
    <property type="entry name" value="Pseudouridine synthase"/>
    <property type="match status" value="1"/>
</dbReference>
<gene>
    <name evidence="4" type="primary">truA</name>
    <name evidence="9" type="ORF">SAMN05660359_01965</name>
</gene>
<dbReference type="GO" id="GO:0003723">
    <property type="term" value="F:RNA binding"/>
    <property type="evidence" value="ECO:0007669"/>
    <property type="project" value="InterPro"/>
</dbReference>
<reference evidence="10" key="1">
    <citation type="submission" date="2016-10" db="EMBL/GenBank/DDBJ databases">
        <authorList>
            <person name="Varghese N."/>
            <person name="Submissions S."/>
        </authorList>
    </citation>
    <scope>NUCLEOTIDE SEQUENCE [LARGE SCALE GENOMIC DNA]</scope>
    <source>
        <strain evidence="10">DSM 43161</strain>
    </source>
</reference>
<dbReference type="Gene3D" id="3.30.70.580">
    <property type="entry name" value="Pseudouridine synthase I, catalytic domain, N-terminal subdomain"/>
    <property type="match status" value="1"/>
</dbReference>
<dbReference type="EMBL" id="FOWE01000004">
    <property type="protein sequence ID" value="SFO19872.1"/>
    <property type="molecule type" value="Genomic_DNA"/>
</dbReference>
<protein>
    <recommendedName>
        <fullName evidence="4">tRNA pseudouridine synthase A</fullName>
        <ecNumber evidence="4">5.4.99.12</ecNumber>
    </recommendedName>
    <alternativeName>
        <fullName evidence="4">tRNA pseudouridine(38-40) synthase</fullName>
    </alternativeName>
    <alternativeName>
        <fullName evidence="4">tRNA pseudouridylate synthase I</fullName>
    </alternativeName>
    <alternativeName>
        <fullName evidence="4">tRNA-uridine isomerase I</fullName>
    </alternativeName>
</protein>
<proteinExistence type="inferred from homology"/>
<feature type="active site" description="Nucleophile" evidence="4 5">
    <location>
        <position position="26"/>
    </location>
</feature>
<feature type="domain" description="Pseudouridine synthase I TruA alpha/beta" evidence="8">
    <location>
        <begin position="121"/>
        <end position="222"/>
    </location>
</feature>
<dbReference type="AlphaFoldDB" id="A0A1I5F802"/>
<keyword evidence="3 4" id="KW-0413">Isomerase</keyword>
<dbReference type="PANTHER" id="PTHR11142:SF0">
    <property type="entry name" value="TRNA PSEUDOURIDINE SYNTHASE-LIKE 1"/>
    <property type="match status" value="1"/>
</dbReference>
<evidence type="ECO:0000259" key="8">
    <source>
        <dbReference type="Pfam" id="PF01416"/>
    </source>
</evidence>
<dbReference type="CDD" id="cd02570">
    <property type="entry name" value="PseudoU_synth_EcTruA"/>
    <property type="match status" value="1"/>
</dbReference>
<evidence type="ECO:0000313" key="10">
    <source>
        <dbReference type="Proteomes" id="UP000183642"/>
    </source>
</evidence>
<keyword evidence="2 4" id="KW-0819">tRNA processing</keyword>
<dbReference type="PANTHER" id="PTHR11142">
    <property type="entry name" value="PSEUDOURIDYLATE SYNTHASE"/>
    <property type="match status" value="1"/>
</dbReference>
<evidence type="ECO:0000256" key="1">
    <source>
        <dbReference type="ARBA" id="ARBA00009375"/>
    </source>
</evidence>
<dbReference type="Gene3D" id="3.30.70.660">
    <property type="entry name" value="Pseudouridine synthase I, catalytic domain, C-terminal subdomain"/>
    <property type="match status" value="1"/>
</dbReference>
<dbReference type="Pfam" id="PF01416">
    <property type="entry name" value="PseudoU_synth_1"/>
    <property type="match status" value="1"/>
</dbReference>
<name>A0A1I5F802_9ACTN</name>
<dbReference type="InterPro" id="IPR020094">
    <property type="entry name" value="TruA/RsuA/RluB/E/F_N"/>
</dbReference>
<accession>A0A1I5F802</accession>
<evidence type="ECO:0000256" key="6">
    <source>
        <dbReference type="PIRSR" id="PIRSR001430-2"/>
    </source>
</evidence>
<evidence type="ECO:0000256" key="5">
    <source>
        <dbReference type="PIRSR" id="PIRSR001430-1"/>
    </source>
</evidence>